<sequence>MGQCVSKPPDGMAYSATATGANGQGMGGGGGGGGGGGAGAGAGGGGAGGGHVTYVGDTSAHAAHAALAKRSFRSSNRSVIESLASVYQVKAVLGSGCEGKTWLTQDLATGAYWAVKMVKLPLHTKMAIFREIRIQSELGEGHINIITPQEVVLTSHYLGLVMEYAPGGSLTQYVTQKWKETGGVGLLMSEDEAAYFFRQIVHAVDYCHRHRVVHRDLKLDNTLLSAHSPPFVKICDFGFARGWGGDDARFNTIIGVWRWGGGSAPTEKKGGGAV</sequence>
<feature type="domain" description="Protein kinase" evidence="6">
    <location>
        <begin position="87"/>
        <end position="274"/>
    </location>
</feature>
<keyword evidence="4" id="KW-0418">Kinase</keyword>
<dbReference type="SUPFAM" id="SSF56112">
    <property type="entry name" value="Protein kinase-like (PK-like)"/>
    <property type="match status" value="1"/>
</dbReference>
<dbReference type="OrthoDB" id="528861at2759"/>
<organism evidence="7 8">
    <name type="scientific">Gonium pectorale</name>
    <name type="common">Green alga</name>
    <dbReference type="NCBI Taxonomy" id="33097"/>
    <lineage>
        <taxon>Eukaryota</taxon>
        <taxon>Viridiplantae</taxon>
        <taxon>Chlorophyta</taxon>
        <taxon>core chlorophytes</taxon>
        <taxon>Chlorophyceae</taxon>
        <taxon>CS clade</taxon>
        <taxon>Chlamydomonadales</taxon>
        <taxon>Volvocaceae</taxon>
        <taxon>Gonium</taxon>
    </lineage>
</organism>
<keyword evidence="3" id="KW-0547">Nucleotide-binding</keyword>
<reference evidence="8" key="1">
    <citation type="journal article" date="2016" name="Nat. Commun.">
        <title>The Gonium pectorale genome demonstrates co-option of cell cycle regulation during the evolution of multicellularity.</title>
        <authorList>
            <person name="Hanschen E.R."/>
            <person name="Marriage T.N."/>
            <person name="Ferris P.J."/>
            <person name="Hamaji T."/>
            <person name="Toyoda A."/>
            <person name="Fujiyama A."/>
            <person name="Neme R."/>
            <person name="Noguchi H."/>
            <person name="Minakuchi Y."/>
            <person name="Suzuki M."/>
            <person name="Kawai-Toyooka H."/>
            <person name="Smith D.R."/>
            <person name="Sparks H."/>
            <person name="Anderson J."/>
            <person name="Bakaric R."/>
            <person name="Luria V."/>
            <person name="Karger A."/>
            <person name="Kirschner M.W."/>
            <person name="Durand P.M."/>
            <person name="Michod R.E."/>
            <person name="Nozaki H."/>
            <person name="Olson B.J."/>
        </authorList>
    </citation>
    <scope>NUCLEOTIDE SEQUENCE [LARGE SCALE GENOMIC DNA]</scope>
    <source>
        <strain evidence="8">NIES-2863</strain>
    </source>
</reference>
<dbReference type="Gene3D" id="1.10.510.10">
    <property type="entry name" value="Transferase(Phosphotransferase) domain 1"/>
    <property type="match status" value="1"/>
</dbReference>
<dbReference type="PANTHER" id="PTHR24346:SF82">
    <property type="entry name" value="KP78A-RELATED"/>
    <property type="match status" value="1"/>
</dbReference>
<evidence type="ECO:0000256" key="5">
    <source>
        <dbReference type="ARBA" id="ARBA00022840"/>
    </source>
</evidence>
<dbReference type="PROSITE" id="PS00108">
    <property type="entry name" value="PROTEIN_KINASE_ST"/>
    <property type="match status" value="1"/>
</dbReference>
<dbReference type="AlphaFoldDB" id="A0A150G425"/>
<keyword evidence="5" id="KW-0067">ATP-binding</keyword>
<protein>
    <recommendedName>
        <fullName evidence="6">Protein kinase domain-containing protein</fullName>
    </recommendedName>
</protein>
<evidence type="ECO:0000259" key="6">
    <source>
        <dbReference type="PROSITE" id="PS50011"/>
    </source>
</evidence>
<dbReference type="GO" id="GO:0005737">
    <property type="term" value="C:cytoplasm"/>
    <property type="evidence" value="ECO:0007669"/>
    <property type="project" value="TreeGrafter"/>
</dbReference>
<dbReference type="SMART" id="SM00220">
    <property type="entry name" value="S_TKc"/>
    <property type="match status" value="1"/>
</dbReference>
<comment type="caution">
    <text evidence="7">The sequence shown here is derived from an EMBL/GenBank/DDBJ whole genome shotgun (WGS) entry which is preliminary data.</text>
</comment>
<keyword evidence="2" id="KW-0808">Transferase</keyword>
<evidence type="ECO:0000313" key="7">
    <source>
        <dbReference type="EMBL" id="KXZ44571.1"/>
    </source>
</evidence>
<keyword evidence="1" id="KW-0723">Serine/threonine-protein kinase</keyword>
<dbReference type="GO" id="GO:0035556">
    <property type="term" value="P:intracellular signal transduction"/>
    <property type="evidence" value="ECO:0007669"/>
    <property type="project" value="TreeGrafter"/>
</dbReference>
<dbReference type="GO" id="GO:0005524">
    <property type="term" value="F:ATP binding"/>
    <property type="evidence" value="ECO:0007669"/>
    <property type="project" value="UniProtKB-KW"/>
</dbReference>
<dbReference type="InterPro" id="IPR011009">
    <property type="entry name" value="Kinase-like_dom_sf"/>
</dbReference>
<evidence type="ECO:0000256" key="2">
    <source>
        <dbReference type="ARBA" id="ARBA00022679"/>
    </source>
</evidence>
<dbReference type="InterPro" id="IPR000719">
    <property type="entry name" value="Prot_kinase_dom"/>
</dbReference>
<evidence type="ECO:0000256" key="4">
    <source>
        <dbReference type="ARBA" id="ARBA00022777"/>
    </source>
</evidence>
<evidence type="ECO:0000256" key="3">
    <source>
        <dbReference type="ARBA" id="ARBA00022741"/>
    </source>
</evidence>
<dbReference type="STRING" id="33097.A0A150G425"/>
<gene>
    <name evidence="7" type="ORF">GPECTOR_65g189</name>
</gene>
<dbReference type="InterPro" id="IPR008271">
    <property type="entry name" value="Ser/Thr_kinase_AS"/>
</dbReference>
<name>A0A150G425_GONPE</name>
<dbReference type="Pfam" id="PF00069">
    <property type="entry name" value="Pkinase"/>
    <property type="match status" value="1"/>
</dbReference>
<keyword evidence="8" id="KW-1185">Reference proteome</keyword>
<accession>A0A150G425</accession>
<dbReference type="EMBL" id="LSYV01000066">
    <property type="protein sequence ID" value="KXZ44571.1"/>
    <property type="molecule type" value="Genomic_DNA"/>
</dbReference>
<dbReference type="Proteomes" id="UP000075714">
    <property type="component" value="Unassembled WGS sequence"/>
</dbReference>
<evidence type="ECO:0000256" key="1">
    <source>
        <dbReference type="ARBA" id="ARBA00022527"/>
    </source>
</evidence>
<dbReference type="GO" id="GO:0004674">
    <property type="term" value="F:protein serine/threonine kinase activity"/>
    <property type="evidence" value="ECO:0007669"/>
    <property type="project" value="UniProtKB-KW"/>
</dbReference>
<dbReference type="PROSITE" id="PS50011">
    <property type="entry name" value="PROTEIN_KINASE_DOM"/>
    <property type="match status" value="1"/>
</dbReference>
<proteinExistence type="predicted"/>
<evidence type="ECO:0000313" key="8">
    <source>
        <dbReference type="Proteomes" id="UP000075714"/>
    </source>
</evidence>
<dbReference type="PANTHER" id="PTHR24346">
    <property type="entry name" value="MAP/MICROTUBULE AFFINITY-REGULATING KINASE"/>
    <property type="match status" value="1"/>
</dbReference>